<proteinExistence type="predicted"/>
<feature type="compositionally biased region" description="Pro residues" evidence="2">
    <location>
        <begin position="411"/>
        <end position="421"/>
    </location>
</feature>
<evidence type="ECO:0000256" key="2">
    <source>
        <dbReference type="SAM" id="MobiDB-lite"/>
    </source>
</evidence>
<feature type="compositionally biased region" description="Polar residues" evidence="2">
    <location>
        <begin position="324"/>
        <end position="334"/>
    </location>
</feature>
<dbReference type="PANTHER" id="PTHR38701">
    <property type="entry name" value="CHROMOSOME 8, WHOLE GENOME SHOTGUN SEQUENCE"/>
    <property type="match status" value="1"/>
</dbReference>
<dbReference type="Proteomes" id="UP001213000">
    <property type="component" value="Unassembled WGS sequence"/>
</dbReference>
<organism evidence="3 4">
    <name type="scientific">Leucocoprinus birnbaumii</name>
    <dbReference type="NCBI Taxonomy" id="56174"/>
    <lineage>
        <taxon>Eukaryota</taxon>
        <taxon>Fungi</taxon>
        <taxon>Dikarya</taxon>
        <taxon>Basidiomycota</taxon>
        <taxon>Agaricomycotina</taxon>
        <taxon>Agaricomycetes</taxon>
        <taxon>Agaricomycetidae</taxon>
        <taxon>Agaricales</taxon>
        <taxon>Agaricineae</taxon>
        <taxon>Agaricaceae</taxon>
        <taxon>Leucocoprinus</taxon>
    </lineage>
</organism>
<reference evidence="3" key="1">
    <citation type="submission" date="2022-07" db="EMBL/GenBank/DDBJ databases">
        <title>Genome Sequence of Leucocoprinus birnbaumii.</title>
        <authorList>
            <person name="Buettner E."/>
        </authorList>
    </citation>
    <scope>NUCLEOTIDE SEQUENCE</scope>
    <source>
        <strain evidence="3">VT141</strain>
    </source>
</reference>
<dbReference type="InterPro" id="IPR023366">
    <property type="entry name" value="ATP_synth_asu-like_sf"/>
</dbReference>
<feature type="compositionally biased region" description="Low complexity" evidence="2">
    <location>
        <begin position="835"/>
        <end position="861"/>
    </location>
</feature>
<evidence type="ECO:0000313" key="3">
    <source>
        <dbReference type="EMBL" id="KAJ3551414.1"/>
    </source>
</evidence>
<feature type="region of interest" description="Disordered" evidence="2">
    <location>
        <begin position="367"/>
        <end position="582"/>
    </location>
</feature>
<feature type="region of interest" description="Disordered" evidence="2">
    <location>
        <begin position="127"/>
        <end position="355"/>
    </location>
</feature>
<dbReference type="Gene3D" id="2.40.30.20">
    <property type="match status" value="1"/>
</dbReference>
<feature type="compositionally biased region" description="Acidic residues" evidence="2">
    <location>
        <begin position="688"/>
        <end position="709"/>
    </location>
</feature>
<feature type="compositionally biased region" description="Polar residues" evidence="2">
    <location>
        <begin position="541"/>
        <end position="554"/>
    </location>
</feature>
<sequence length="861" mass="90413">MLIQHTQEKITLSKKPIGATVNIEVDMVGKYVEKSVLAALGGGSSSQLRTLVEKVVEDGRNYFYGHIYIQPLDLLLHLARLPASASPGRGPQWMDLLLSARFWALVLAFESPGTNSEQVTVAKLTPSYSAASPASRPSSRNGSPSSSRPSSPTKSFVSASSPLASSSTTTTPTTRPKAKVNSSAIRRTPSSTTDTPATYSTRPSSPSKFTPRRDGALSPPSSTVGVGTRAKPVVRVKASSSISSATSSGSGKTAKSPSPELRVRSHTASSDTLRSNTKTDARKRQGSASAALHHASSQPSLQTPSTNVPPVPPLPPGPIRASRLAQSEVGSTLSDVDGVENLNRTGSPAPQPIKIRSKVTAMAKNLTDASNSPTPEFSSPSLPSPTASTISVNRPPRVRAGSISSSVSSPGAPPPPPPTSPPSLTAYPITTAVPAANPHRYTPARSSISGLRSSFSASSSPKYNPPSSSDEFKPFAKTSIFPPSPNSNGANGFSYGSYGRNPGSSLPSPSSTSASVDPSNIPLPPQSPPISALSISSRSSYGGNVTYDSGTSPESSVVSARGSAVGLGQGLKKKRDSSPQSLRATLDSLVAYATARDDDPSIDGSFESGSTAEEDEEKKVRAEAKSNRKIADLEITNRSLLAINASLEKTKDRQAKEIRELKRKLRETRLILPPRAYRAVKSSLDPNEIGDDEEDVDSELSSDNDEDEEFHSADEGLGSGTGTGKKSDETYRRIKFIIENLLETGKKALENTREDLMDAKGGAKVLTAEEVESWRDSGAGSSTIGRLSDSESHLDVLDDDDTSSFGHLTRSHSPTPQPSTRNGSVIGLGLRHSGSIPPSSSSTTTLLSSTKLPPILITETT</sequence>
<feature type="compositionally biased region" description="Polar residues" evidence="2">
    <location>
        <begin position="803"/>
        <end position="823"/>
    </location>
</feature>
<evidence type="ECO:0000256" key="1">
    <source>
        <dbReference type="SAM" id="Coils"/>
    </source>
</evidence>
<feature type="compositionally biased region" description="Pro residues" evidence="2">
    <location>
        <begin position="307"/>
        <end position="318"/>
    </location>
</feature>
<keyword evidence="4" id="KW-1185">Reference proteome</keyword>
<feature type="compositionally biased region" description="Polar residues" evidence="2">
    <location>
        <begin position="266"/>
        <end position="276"/>
    </location>
</feature>
<dbReference type="PANTHER" id="PTHR38701:SF1">
    <property type="entry name" value="UP-REGULATED DURING SEPTATION PROTEIN 1 DOMAIN-CONTAINING PROTEIN"/>
    <property type="match status" value="1"/>
</dbReference>
<feature type="compositionally biased region" description="Low complexity" evidence="2">
    <location>
        <begin position="127"/>
        <end position="174"/>
    </location>
</feature>
<comment type="caution">
    <text evidence="3">The sequence shown here is derived from an EMBL/GenBank/DDBJ whole genome shotgun (WGS) entry which is preliminary data.</text>
</comment>
<feature type="coiled-coil region" evidence="1">
    <location>
        <begin position="644"/>
        <end position="671"/>
    </location>
</feature>
<feature type="region of interest" description="Disordered" evidence="2">
    <location>
        <begin position="767"/>
        <end position="861"/>
    </location>
</feature>
<feature type="compositionally biased region" description="Low complexity" evidence="2">
    <location>
        <begin position="446"/>
        <end position="469"/>
    </location>
</feature>
<feature type="compositionally biased region" description="Low complexity" evidence="2">
    <location>
        <begin position="287"/>
        <end position="297"/>
    </location>
</feature>
<feature type="compositionally biased region" description="Polar residues" evidence="2">
    <location>
        <begin position="367"/>
        <end position="377"/>
    </location>
</feature>
<dbReference type="EMBL" id="JANIEX010002209">
    <property type="protein sequence ID" value="KAJ3551414.1"/>
    <property type="molecule type" value="Genomic_DNA"/>
</dbReference>
<feature type="region of interest" description="Disordered" evidence="2">
    <location>
        <begin position="594"/>
        <end position="625"/>
    </location>
</feature>
<evidence type="ECO:0000313" key="4">
    <source>
        <dbReference type="Proteomes" id="UP001213000"/>
    </source>
</evidence>
<dbReference type="AlphaFoldDB" id="A0AAD5VF89"/>
<name>A0AAD5VF89_9AGAR</name>
<feature type="compositionally biased region" description="Low complexity" evidence="2">
    <location>
        <begin position="239"/>
        <end position="259"/>
    </location>
</feature>
<feature type="compositionally biased region" description="Low complexity" evidence="2">
    <location>
        <begin position="555"/>
        <end position="566"/>
    </location>
</feature>
<protein>
    <submittedName>
        <fullName evidence="3">Uncharacterized protein</fullName>
    </submittedName>
</protein>
<feature type="compositionally biased region" description="Low complexity" evidence="2">
    <location>
        <begin position="378"/>
        <end position="391"/>
    </location>
</feature>
<feature type="compositionally biased region" description="Polar residues" evidence="2">
    <location>
        <begin position="180"/>
        <end position="208"/>
    </location>
</feature>
<feature type="region of interest" description="Disordered" evidence="2">
    <location>
        <begin position="680"/>
        <end position="729"/>
    </location>
</feature>
<gene>
    <name evidence="3" type="ORF">NP233_g13085</name>
</gene>
<feature type="compositionally biased region" description="Low complexity" evidence="2">
    <location>
        <begin position="529"/>
        <end position="540"/>
    </location>
</feature>
<keyword evidence="1" id="KW-0175">Coiled coil</keyword>
<feature type="compositionally biased region" description="Low complexity" evidence="2">
    <location>
        <begin position="502"/>
        <end position="520"/>
    </location>
</feature>
<accession>A0AAD5VF89</accession>